<dbReference type="EMBL" id="JBHTKX010000001">
    <property type="protein sequence ID" value="MFD1128410.1"/>
    <property type="molecule type" value="Genomic_DNA"/>
</dbReference>
<keyword evidence="2" id="KW-1185">Reference proteome</keyword>
<proteinExistence type="predicted"/>
<organism evidence="1 2">
    <name type="scientific">Paenibacillus provencensis</name>
    <dbReference type="NCBI Taxonomy" id="441151"/>
    <lineage>
        <taxon>Bacteria</taxon>
        <taxon>Bacillati</taxon>
        <taxon>Bacillota</taxon>
        <taxon>Bacilli</taxon>
        <taxon>Bacillales</taxon>
        <taxon>Paenibacillaceae</taxon>
        <taxon>Paenibacillus</taxon>
    </lineage>
</organism>
<evidence type="ECO:0000313" key="2">
    <source>
        <dbReference type="Proteomes" id="UP001597169"/>
    </source>
</evidence>
<comment type="caution">
    <text evidence="1">The sequence shown here is derived from an EMBL/GenBank/DDBJ whole genome shotgun (WGS) entry which is preliminary data.</text>
</comment>
<gene>
    <name evidence="1" type="ORF">ACFQ3J_09515</name>
</gene>
<accession>A0ABW3PSC2</accession>
<protein>
    <recommendedName>
        <fullName evidence="3">HicB family protein</fullName>
    </recommendedName>
</protein>
<name>A0ABW3PSC2_9BACL</name>
<dbReference type="Proteomes" id="UP001597169">
    <property type="component" value="Unassembled WGS sequence"/>
</dbReference>
<sequence>MKYSINLFGYTLDCNLSFKGEELQIECTEENQKLLKNYLLRVLPRYGAEVNNELSFEELIKFAIEAEKTMDGHLSEPKIKLPYEFQPEIKQMLIEAAEKQDLSATQLLIRIIEKKYSEINEMGGEN</sequence>
<evidence type="ECO:0008006" key="3">
    <source>
        <dbReference type="Google" id="ProtNLM"/>
    </source>
</evidence>
<reference evidence="2" key="1">
    <citation type="journal article" date="2019" name="Int. J. Syst. Evol. Microbiol.">
        <title>The Global Catalogue of Microorganisms (GCM) 10K type strain sequencing project: providing services to taxonomists for standard genome sequencing and annotation.</title>
        <authorList>
            <consortium name="The Broad Institute Genomics Platform"/>
            <consortium name="The Broad Institute Genome Sequencing Center for Infectious Disease"/>
            <person name="Wu L."/>
            <person name="Ma J."/>
        </authorList>
    </citation>
    <scope>NUCLEOTIDE SEQUENCE [LARGE SCALE GENOMIC DNA]</scope>
    <source>
        <strain evidence="2">CCUG 53519</strain>
    </source>
</reference>
<dbReference type="RefSeq" id="WP_091155463.1">
    <property type="nucleotide sequence ID" value="NZ_JBHTKX010000001.1"/>
</dbReference>
<evidence type="ECO:0000313" key="1">
    <source>
        <dbReference type="EMBL" id="MFD1128410.1"/>
    </source>
</evidence>